<dbReference type="GeneID" id="100278402"/>
<organism evidence="3">
    <name type="scientific">Zea mays</name>
    <name type="common">Maize</name>
    <dbReference type="NCBI Taxonomy" id="4577"/>
    <lineage>
        <taxon>Eukaryota</taxon>
        <taxon>Viridiplantae</taxon>
        <taxon>Streptophyta</taxon>
        <taxon>Embryophyta</taxon>
        <taxon>Tracheophyta</taxon>
        <taxon>Spermatophyta</taxon>
        <taxon>Magnoliopsida</taxon>
        <taxon>Liliopsida</taxon>
        <taxon>Poales</taxon>
        <taxon>Poaceae</taxon>
        <taxon>PACMAD clade</taxon>
        <taxon>Panicoideae</taxon>
        <taxon>Andropogonodae</taxon>
        <taxon>Andropogoneae</taxon>
        <taxon>Tripsacinae</taxon>
        <taxon>Zea</taxon>
    </lineage>
</organism>
<keyword evidence="2" id="KW-0472">Membrane</keyword>
<dbReference type="Proteomes" id="UP000007305">
    <property type="component" value="Chromosome 6"/>
</dbReference>
<sequence length="227" mass="23742">MTKPTAGFQTPRPSSLRASSTAGARSSAAKLAVASAVPRDLASSTKVVRKCLDYDGDTTLPAPAASTTPLVDVLEDDLAPLLDLPDPDVSGDSSSSVIFAAPDDAVISSADSTVTELQVAAPTDSITNSDADLPVLEQINLAMSELHAADSLSPRSKRLLTALAEAAKAELIPSDTARRLRGAAFWGKVRVWVLAATVTTVTTIDVALAAYLYARRVNNRYHVMPPT</sequence>
<evidence type="ECO:0000313" key="3">
    <source>
        <dbReference type="EMBL" id="AQK86881.1"/>
    </source>
</evidence>
<dbReference type="PaxDb" id="4577-GRMZM2G117392_P01"/>
<dbReference type="ExpressionAtlas" id="A0A1D6M739">
    <property type="expression patterns" value="baseline"/>
</dbReference>
<feature type="region of interest" description="Disordered" evidence="1">
    <location>
        <begin position="1"/>
        <end position="22"/>
    </location>
</feature>
<accession>A0A1D6M739</accession>
<dbReference type="OMA" id="CLAFHDG"/>
<reference evidence="3" key="2">
    <citation type="submission" date="2015-12" db="EMBL/GenBank/DDBJ databases">
        <title>Update maize B73 reference genome by single molecule sequencing technologies.</title>
        <authorList>
            <consortium name="Maize Genome Sequencing Project"/>
            <person name="Ware D."/>
        </authorList>
    </citation>
    <scope>NUCLEOTIDE SEQUENCE</scope>
    <source>
        <tissue evidence="3">Seedling</tissue>
    </source>
</reference>
<evidence type="ECO:0000313" key="5">
    <source>
        <dbReference type="Proteomes" id="UP000007305"/>
    </source>
</evidence>
<proteinExistence type="predicted"/>
<keyword evidence="5" id="KW-1185">Reference proteome</keyword>
<dbReference type="RefSeq" id="NP_001145167.2">
    <property type="nucleotide sequence ID" value="NM_001151695.2"/>
</dbReference>
<reference evidence="4" key="3">
    <citation type="submission" date="2019-07" db="EMBL/GenBank/DDBJ databases">
        <authorList>
            <person name="Seetharam A."/>
            <person name="Woodhouse M."/>
            <person name="Cannon E."/>
        </authorList>
    </citation>
    <scope>NUCLEOTIDE SEQUENCE [LARGE SCALE GENOMIC DNA]</scope>
    <source>
        <strain evidence="4">cv. B73</strain>
    </source>
</reference>
<dbReference type="AlphaFoldDB" id="A0A1D6M739"/>
<reference evidence="4" key="4">
    <citation type="submission" date="2021-05" db="UniProtKB">
        <authorList>
            <consortium name="EnsemblPlants"/>
        </authorList>
    </citation>
    <scope>IDENTIFICATION</scope>
    <source>
        <strain evidence="4">cv. B73</strain>
    </source>
</reference>
<dbReference type="EnsemblPlants" id="Zm00001eb291280_T001">
    <property type="protein sequence ID" value="Zm00001eb291280_P001"/>
    <property type="gene ID" value="Zm00001eb291280"/>
</dbReference>
<evidence type="ECO:0000313" key="4">
    <source>
        <dbReference type="EnsemblPlants" id="Zm00001eb291280_P001"/>
    </source>
</evidence>
<name>A0A1D6M739_MAIZE</name>
<feature type="transmembrane region" description="Helical" evidence="2">
    <location>
        <begin position="191"/>
        <end position="214"/>
    </location>
</feature>
<evidence type="ECO:0000256" key="1">
    <source>
        <dbReference type="SAM" id="MobiDB-lite"/>
    </source>
</evidence>
<reference evidence="5" key="1">
    <citation type="journal article" date="2009" name="Science">
        <title>The B73 maize genome: complexity, diversity, and dynamics.</title>
        <authorList>
            <person name="Schnable P.S."/>
            <person name="Ware D."/>
            <person name="Fulton R.S."/>
            <person name="Stein J.C."/>
            <person name="Wei F."/>
            <person name="Pasternak S."/>
            <person name="Liang C."/>
            <person name="Zhang J."/>
            <person name="Fulton L."/>
            <person name="Graves T.A."/>
            <person name="Minx P."/>
            <person name="Reily A.D."/>
            <person name="Courtney L."/>
            <person name="Kruchowski S.S."/>
            <person name="Tomlinson C."/>
            <person name="Strong C."/>
            <person name="Delehaunty K."/>
            <person name="Fronick C."/>
            <person name="Courtney B."/>
            <person name="Rock S.M."/>
            <person name="Belter E."/>
            <person name="Du F."/>
            <person name="Kim K."/>
            <person name="Abbott R.M."/>
            <person name="Cotton M."/>
            <person name="Levy A."/>
            <person name="Marchetto P."/>
            <person name="Ochoa K."/>
            <person name="Jackson S.M."/>
            <person name="Gillam B."/>
            <person name="Chen W."/>
            <person name="Yan L."/>
            <person name="Higginbotham J."/>
            <person name="Cardenas M."/>
            <person name="Waligorski J."/>
            <person name="Applebaum E."/>
            <person name="Phelps L."/>
            <person name="Falcone J."/>
            <person name="Kanchi K."/>
            <person name="Thane T."/>
            <person name="Scimone A."/>
            <person name="Thane N."/>
            <person name="Henke J."/>
            <person name="Wang T."/>
            <person name="Ruppert J."/>
            <person name="Shah N."/>
            <person name="Rotter K."/>
            <person name="Hodges J."/>
            <person name="Ingenthron E."/>
            <person name="Cordes M."/>
            <person name="Kohlberg S."/>
            <person name="Sgro J."/>
            <person name="Delgado B."/>
            <person name="Mead K."/>
            <person name="Chinwalla A."/>
            <person name="Leonard S."/>
            <person name="Crouse K."/>
            <person name="Collura K."/>
            <person name="Kudrna D."/>
            <person name="Currie J."/>
            <person name="He R."/>
            <person name="Angelova A."/>
            <person name="Rajasekar S."/>
            <person name="Mueller T."/>
            <person name="Lomeli R."/>
            <person name="Scara G."/>
            <person name="Ko A."/>
            <person name="Delaney K."/>
            <person name="Wissotski M."/>
            <person name="Lopez G."/>
            <person name="Campos D."/>
            <person name="Braidotti M."/>
            <person name="Ashley E."/>
            <person name="Golser W."/>
            <person name="Kim H."/>
            <person name="Lee S."/>
            <person name="Lin J."/>
            <person name="Dujmic Z."/>
            <person name="Kim W."/>
            <person name="Talag J."/>
            <person name="Zuccolo A."/>
            <person name="Fan C."/>
            <person name="Sebastian A."/>
            <person name="Kramer M."/>
            <person name="Spiegel L."/>
            <person name="Nascimento L."/>
            <person name="Zutavern T."/>
            <person name="Miller B."/>
            <person name="Ambroise C."/>
            <person name="Muller S."/>
            <person name="Spooner W."/>
            <person name="Narechania A."/>
            <person name="Ren L."/>
            <person name="Wei S."/>
            <person name="Kumari S."/>
            <person name="Faga B."/>
            <person name="Levy M.J."/>
            <person name="McMahan L."/>
            <person name="Van Buren P."/>
            <person name="Vaughn M.W."/>
            <person name="Ying K."/>
            <person name="Yeh C.-T."/>
            <person name="Emrich S.J."/>
            <person name="Jia Y."/>
            <person name="Kalyanaraman A."/>
            <person name="Hsia A.-P."/>
            <person name="Barbazuk W.B."/>
            <person name="Baucom R.S."/>
            <person name="Brutnell T.P."/>
            <person name="Carpita N.C."/>
            <person name="Chaparro C."/>
            <person name="Chia J.-M."/>
            <person name="Deragon J.-M."/>
            <person name="Estill J.C."/>
            <person name="Fu Y."/>
            <person name="Jeddeloh J.A."/>
            <person name="Han Y."/>
            <person name="Lee H."/>
            <person name="Li P."/>
            <person name="Lisch D.R."/>
            <person name="Liu S."/>
            <person name="Liu Z."/>
            <person name="Nagel D.H."/>
            <person name="McCann M.C."/>
            <person name="SanMiguel P."/>
            <person name="Myers A.M."/>
            <person name="Nettleton D."/>
            <person name="Nguyen J."/>
            <person name="Penning B.W."/>
            <person name="Ponnala L."/>
            <person name="Schneider K.L."/>
            <person name="Schwartz D.C."/>
            <person name="Sharma A."/>
            <person name="Soderlund C."/>
            <person name="Springer N.M."/>
            <person name="Sun Q."/>
            <person name="Wang H."/>
            <person name="Waterman M."/>
            <person name="Westerman R."/>
            <person name="Wolfgruber T.K."/>
            <person name="Yang L."/>
            <person name="Yu Y."/>
            <person name="Zhang L."/>
            <person name="Zhou S."/>
            <person name="Zhu Q."/>
            <person name="Bennetzen J.L."/>
            <person name="Dawe R.K."/>
            <person name="Jiang J."/>
            <person name="Jiang N."/>
            <person name="Presting G.G."/>
            <person name="Wessler S.R."/>
            <person name="Aluru S."/>
            <person name="Martienssen R.A."/>
            <person name="Clifton S.W."/>
            <person name="McCombie W.R."/>
            <person name="Wing R.A."/>
            <person name="Wilson R.K."/>
        </authorList>
    </citation>
    <scope>NUCLEOTIDE SEQUENCE [LARGE SCALE GENOMIC DNA]</scope>
    <source>
        <strain evidence="5">cv. B73</strain>
    </source>
</reference>
<protein>
    <submittedName>
        <fullName evidence="3 4">Uncharacterized protein</fullName>
    </submittedName>
</protein>
<dbReference type="eggNOG" id="ENOG502R599">
    <property type="taxonomic scope" value="Eukaryota"/>
</dbReference>
<dbReference type="Gramene" id="Zm00001eb291280_T001">
    <property type="protein sequence ID" value="Zm00001eb291280_P001"/>
    <property type="gene ID" value="Zm00001eb291280"/>
</dbReference>
<dbReference type="EMBL" id="CM000782">
    <property type="protein sequence ID" value="AQK86881.1"/>
    <property type="molecule type" value="Genomic_DNA"/>
</dbReference>
<evidence type="ECO:0000256" key="2">
    <source>
        <dbReference type="SAM" id="Phobius"/>
    </source>
</evidence>
<gene>
    <name evidence="4" type="primary">LOC100278402</name>
    <name evidence="3" type="ORF">ZEAMMB73_Zm00001d038539</name>
</gene>
<keyword evidence="2" id="KW-0812">Transmembrane</keyword>
<keyword evidence="2" id="KW-1133">Transmembrane helix</keyword>